<sequence>MCKRGLAYARAYSILQGIISHQHIDMRFPYFPILSQQVC</sequence>
<protein>
    <submittedName>
        <fullName evidence="1">Uncharacterized protein</fullName>
    </submittedName>
</protein>
<evidence type="ECO:0000313" key="2">
    <source>
        <dbReference type="Proteomes" id="UP000003880"/>
    </source>
</evidence>
<dbReference type="HOGENOM" id="CLU_217202_0_0_6"/>
<name>D4B706_9ENTR</name>
<proteinExistence type="predicted"/>
<evidence type="ECO:0000313" key="1">
    <source>
        <dbReference type="EMBL" id="EFE09936.1"/>
    </source>
</evidence>
<gene>
    <name evidence="1" type="ORF">CIT292_06095</name>
</gene>
<accession>D4B706</accession>
<comment type="caution">
    <text evidence="1">The sequence shown here is derived from an EMBL/GenBank/DDBJ whole genome shotgun (WGS) entry which is preliminary data.</text>
</comment>
<reference evidence="1 2" key="1">
    <citation type="submission" date="2010-02" db="EMBL/GenBank/DDBJ databases">
        <authorList>
            <person name="Weinstock G."/>
            <person name="Sodergren E."/>
            <person name="Clifton S."/>
            <person name="Fulton L."/>
            <person name="Fulton B."/>
            <person name="Courtney L."/>
            <person name="Fronick C."/>
            <person name="Harrison M."/>
            <person name="Strong C."/>
            <person name="Farmer C."/>
            <person name="Delahaunty K."/>
            <person name="Markovic C."/>
            <person name="Hall O."/>
            <person name="Minx P."/>
            <person name="Tomlinson C."/>
            <person name="Mitreva M."/>
            <person name="Nelson J."/>
            <person name="Hou S."/>
            <person name="Wollam A."/>
            <person name="Pepin K.H."/>
            <person name="Johnson M."/>
            <person name="Bhonagiri V."/>
            <person name="Zhang X."/>
            <person name="Suruliraj S."/>
            <person name="Warren W."/>
            <person name="Chinwalla A."/>
            <person name="Mardis E.R."/>
            <person name="Wilson R.K."/>
        </authorList>
    </citation>
    <scope>NUCLEOTIDE SEQUENCE [LARGE SCALE GENOMIC DNA]</scope>
    <source>
        <strain evidence="1 2">ATCC 29220</strain>
    </source>
</reference>
<dbReference type="EMBL" id="ABWL02000002">
    <property type="protein sequence ID" value="EFE09936.1"/>
    <property type="molecule type" value="Genomic_DNA"/>
</dbReference>
<dbReference type="Proteomes" id="UP000003880">
    <property type="component" value="Unassembled WGS sequence"/>
</dbReference>
<dbReference type="AlphaFoldDB" id="D4B706"/>
<organism evidence="1 2">
    <name type="scientific">Citrobacter youngae ATCC 29220</name>
    <dbReference type="NCBI Taxonomy" id="500640"/>
    <lineage>
        <taxon>Bacteria</taxon>
        <taxon>Pseudomonadati</taxon>
        <taxon>Pseudomonadota</taxon>
        <taxon>Gammaproteobacteria</taxon>
        <taxon>Enterobacterales</taxon>
        <taxon>Enterobacteriaceae</taxon>
        <taxon>Citrobacter</taxon>
        <taxon>Citrobacter freundii complex</taxon>
    </lineage>
</organism>